<dbReference type="SUPFAM" id="SSF52540">
    <property type="entry name" value="P-loop containing nucleoside triphosphate hydrolases"/>
    <property type="match status" value="1"/>
</dbReference>
<comment type="subcellular location">
    <subcellularLocation>
        <location evidence="1">Cell projection</location>
        <location evidence="1">Cilium</location>
    </subcellularLocation>
    <subcellularLocation>
        <location evidence="2">Cytoplasm</location>
        <location evidence="2">Cytoskeleton</location>
    </subcellularLocation>
    <subcellularLocation>
        <location evidence="3">Secreted</location>
    </subcellularLocation>
</comment>
<evidence type="ECO:0000256" key="2">
    <source>
        <dbReference type="ARBA" id="ARBA00004245"/>
    </source>
</evidence>
<evidence type="ECO:0000256" key="1">
    <source>
        <dbReference type="ARBA" id="ARBA00004138"/>
    </source>
</evidence>
<evidence type="ECO:0000256" key="11">
    <source>
        <dbReference type="ARBA" id="ARBA00023054"/>
    </source>
</evidence>
<evidence type="ECO:0000256" key="13">
    <source>
        <dbReference type="ARBA" id="ARBA00023175"/>
    </source>
</evidence>
<dbReference type="InterPro" id="IPR027417">
    <property type="entry name" value="P-loop_NTPase"/>
</dbReference>
<keyword evidence="20" id="KW-1185">Reference proteome</keyword>
<dbReference type="FunFam" id="3.40.850.10:FF:000029">
    <property type="entry name" value="Kinesin-like protein KIF17"/>
    <property type="match status" value="1"/>
</dbReference>
<evidence type="ECO:0000256" key="8">
    <source>
        <dbReference type="ARBA" id="ARBA00022729"/>
    </source>
</evidence>
<dbReference type="SMART" id="SM00129">
    <property type="entry name" value="KISc"/>
    <property type="match status" value="1"/>
</dbReference>
<evidence type="ECO:0000256" key="7">
    <source>
        <dbReference type="ARBA" id="ARBA00022701"/>
    </source>
</evidence>
<accession>A0A915MGU2</accession>
<keyword evidence="14" id="KW-0206">Cytoskeleton</keyword>
<evidence type="ECO:0000256" key="3">
    <source>
        <dbReference type="ARBA" id="ARBA00004613"/>
    </source>
</evidence>
<evidence type="ECO:0000313" key="21">
    <source>
        <dbReference type="WBParaSite" id="scaffold35905_cov236.g22863"/>
    </source>
</evidence>
<organism evidence="20 21">
    <name type="scientific">Meloidogyne javanica</name>
    <name type="common">Root-knot nematode worm</name>
    <dbReference type="NCBI Taxonomy" id="6303"/>
    <lineage>
        <taxon>Eukaryota</taxon>
        <taxon>Metazoa</taxon>
        <taxon>Ecdysozoa</taxon>
        <taxon>Nematoda</taxon>
        <taxon>Chromadorea</taxon>
        <taxon>Rhabditida</taxon>
        <taxon>Tylenchina</taxon>
        <taxon>Tylenchomorpha</taxon>
        <taxon>Tylenchoidea</taxon>
        <taxon>Meloidogynidae</taxon>
        <taxon>Meloidogyninae</taxon>
        <taxon>Meloidogyne</taxon>
        <taxon>Meloidogyne incognita group</taxon>
    </lineage>
</organism>
<dbReference type="Gene3D" id="1.10.720.30">
    <property type="entry name" value="SAP domain"/>
    <property type="match status" value="1"/>
</dbReference>
<keyword evidence="6" id="KW-0964">Secreted</keyword>
<reference evidence="21" key="1">
    <citation type="submission" date="2022-11" db="UniProtKB">
        <authorList>
            <consortium name="WormBaseParasite"/>
        </authorList>
    </citation>
    <scope>IDENTIFICATION</scope>
</reference>
<evidence type="ECO:0000256" key="15">
    <source>
        <dbReference type="PROSITE-ProRule" id="PRU00283"/>
    </source>
</evidence>
<evidence type="ECO:0000256" key="9">
    <source>
        <dbReference type="ARBA" id="ARBA00022741"/>
    </source>
</evidence>
<feature type="domain" description="Kinesin motor" evidence="19">
    <location>
        <begin position="20"/>
        <end position="316"/>
    </location>
</feature>
<keyword evidence="7 16" id="KW-0493">Microtubule</keyword>
<dbReference type="InterPro" id="IPR027640">
    <property type="entry name" value="Kinesin-like_fam"/>
</dbReference>
<dbReference type="InterPro" id="IPR019821">
    <property type="entry name" value="Kinesin_motor_CS"/>
</dbReference>
<dbReference type="PRINTS" id="PR00380">
    <property type="entry name" value="KINESINHEAVY"/>
</dbReference>
<dbReference type="PROSITE" id="PS50067">
    <property type="entry name" value="KINESIN_MOTOR_2"/>
    <property type="match status" value="1"/>
</dbReference>
<dbReference type="GO" id="GO:0005524">
    <property type="term" value="F:ATP binding"/>
    <property type="evidence" value="ECO:0007669"/>
    <property type="project" value="UniProtKB-UniRule"/>
</dbReference>
<proteinExistence type="inferred from homology"/>
<dbReference type="InterPro" id="IPR001752">
    <property type="entry name" value="Kinesin_motor_dom"/>
</dbReference>
<keyword evidence="9 15" id="KW-0547">Nucleotide-binding</keyword>
<dbReference type="GO" id="GO:0005929">
    <property type="term" value="C:cilium"/>
    <property type="evidence" value="ECO:0007669"/>
    <property type="project" value="UniProtKB-SubCell"/>
</dbReference>
<feature type="region of interest" description="Disordered" evidence="18">
    <location>
        <begin position="555"/>
        <end position="588"/>
    </location>
</feature>
<evidence type="ECO:0000256" key="5">
    <source>
        <dbReference type="ARBA" id="ARBA00022490"/>
    </source>
</evidence>
<dbReference type="PANTHER" id="PTHR47969:SF21">
    <property type="entry name" value="KINESIN-LIKE PROTEIN"/>
    <property type="match status" value="1"/>
</dbReference>
<dbReference type="InterPro" id="IPR036961">
    <property type="entry name" value="Kinesin_motor_dom_sf"/>
</dbReference>
<keyword evidence="10 15" id="KW-0067">ATP-binding</keyword>
<sequence>MLVNAGIVSLKVVKAMTLRNVKVCVEMDEALGQCALIDGTNPPKLFTFDSVYYLDATAEQIYNDIVYPLVENVIEGYNGTVFAYGQTGSGKTYSMQGDPQVPVQRGIIPRAFEHIFESIATTEHTKFLVHVSYLEIYNEEIRDLLGDNKKKLEVKVAGLGMHICHNVADCESLMQTGFNSRHVGATLMNKDSSRSHSIFTVYVEALSKSGHIRMGKLNLVDLAGSERQAKTGATGERFKEATKINLSLSALGNVISALVDGRSTHIPYRDSKLTRLLQDSLGGNTKTVMIACISPSDNNFDESLSTLRYANRAKNIRNKPRINEDPKDALLREYQAEIERLKRLVQQPPEKPVVHASDEFERERNKLRAEFEIAMRELRSSYENEQKNKEKLQTDLAKLRKEYEKASEEIELAKSKEQSAESAKKRIKQLEQQLVGGEQAGNEALKQKRVRKIKEAETKMQRLAEALEMHKDKEDPLLHVYQNTQEKLDALVKEYNKERQDQQLKLFQQILENTAAIRKESNYANLERVKREAIWDEEGERWTLPELSIRQQALPNSVSPAISSELNGSGSDSMASKYSGSPIEDSESKLKKRLDESMDNDFVQKFFKPITRQNILDKYNPEKHKMIAEQRKNQMLVNGDVLKDVMDRVDSSGENVNDELVRKNLLDYCQGIYDKRDSKNSDEERKDKMCFYIGAHKDSSASMIGDAVKTLAYKKPPLKVCKDLKTKDAQICSLKYDKPIDWDSLDLDKMRVGQLRELLRKLGDSCKGCVEKVDFVQRIRELMPKKEAKEEL</sequence>
<protein>
    <recommendedName>
        <fullName evidence="16">Kinesin-like protein</fullName>
    </recommendedName>
</protein>
<comment type="similarity">
    <text evidence="4">Belongs to the ARMET family.</text>
</comment>
<evidence type="ECO:0000256" key="4">
    <source>
        <dbReference type="ARBA" id="ARBA00005617"/>
    </source>
</evidence>
<keyword evidence="13 15" id="KW-0505">Motor protein</keyword>
<dbReference type="Pfam" id="PF10208">
    <property type="entry name" value="ARMET_C"/>
    <property type="match status" value="1"/>
</dbReference>
<dbReference type="Gene3D" id="3.40.850.10">
    <property type="entry name" value="Kinesin motor domain"/>
    <property type="match status" value="1"/>
</dbReference>
<keyword evidence="12" id="KW-1015">Disulfide bond</keyword>
<dbReference type="WBParaSite" id="scaffold35905_cov236.g22863">
    <property type="protein sequence ID" value="scaffold35905_cov236.g22863"/>
    <property type="gene ID" value="scaffold35905_cov236.g22863"/>
</dbReference>
<keyword evidence="5" id="KW-0963">Cytoplasm</keyword>
<dbReference type="GO" id="GO:0005576">
    <property type="term" value="C:extracellular region"/>
    <property type="evidence" value="ECO:0007669"/>
    <property type="project" value="UniProtKB-SubCell"/>
</dbReference>
<dbReference type="AlphaFoldDB" id="A0A915MGU2"/>
<comment type="similarity">
    <text evidence="15 16">Belongs to the TRAFAC class myosin-kinesin ATPase superfamily. Kinesin family.</text>
</comment>
<keyword evidence="8" id="KW-0732">Signal</keyword>
<dbReference type="Gene3D" id="1.10.225.10">
    <property type="entry name" value="Saposin-like"/>
    <property type="match status" value="1"/>
</dbReference>
<dbReference type="GO" id="GO:0007018">
    <property type="term" value="P:microtubule-based movement"/>
    <property type="evidence" value="ECO:0007669"/>
    <property type="project" value="InterPro"/>
</dbReference>
<dbReference type="PROSITE" id="PS00411">
    <property type="entry name" value="KINESIN_MOTOR_1"/>
    <property type="match status" value="1"/>
</dbReference>
<dbReference type="InterPro" id="IPR019345">
    <property type="entry name" value="ARMET_C"/>
</dbReference>
<keyword evidence="11 17" id="KW-0175">Coiled coil</keyword>
<evidence type="ECO:0000256" key="6">
    <source>
        <dbReference type="ARBA" id="ARBA00022525"/>
    </source>
</evidence>
<evidence type="ECO:0000256" key="10">
    <source>
        <dbReference type="ARBA" id="ARBA00022840"/>
    </source>
</evidence>
<evidence type="ECO:0000256" key="14">
    <source>
        <dbReference type="ARBA" id="ARBA00023212"/>
    </source>
</evidence>
<feature type="compositionally biased region" description="Polar residues" evidence="18">
    <location>
        <begin position="555"/>
        <end position="579"/>
    </location>
</feature>
<dbReference type="Pfam" id="PF20145">
    <property type="entry name" value="ARMET_N"/>
    <property type="match status" value="1"/>
</dbReference>
<dbReference type="GO" id="GO:0003777">
    <property type="term" value="F:microtubule motor activity"/>
    <property type="evidence" value="ECO:0007669"/>
    <property type="project" value="InterPro"/>
</dbReference>
<evidence type="ECO:0000256" key="18">
    <source>
        <dbReference type="SAM" id="MobiDB-lite"/>
    </source>
</evidence>
<evidence type="ECO:0000256" key="17">
    <source>
        <dbReference type="SAM" id="Coils"/>
    </source>
</evidence>
<dbReference type="Pfam" id="PF00225">
    <property type="entry name" value="Kinesin"/>
    <property type="match status" value="1"/>
</dbReference>
<dbReference type="InterPro" id="IPR036361">
    <property type="entry name" value="SAP_dom_sf"/>
</dbReference>
<feature type="coiled-coil region" evidence="17">
    <location>
        <begin position="327"/>
        <end position="505"/>
    </location>
</feature>
<evidence type="ECO:0000256" key="16">
    <source>
        <dbReference type="RuleBase" id="RU000394"/>
    </source>
</evidence>
<evidence type="ECO:0000259" key="19">
    <source>
        <dbReference type="PROSITE" id="PS50067"/>
    </source>
</evidence>
<dbReference type="GO" id="GO:0008017">
    <property type="term" value="F:microtubule binding"/>
    <property type="evidence" value="ECO:0007669"/>
    <property type="project" value="InterPro"/>
</dbReference>
<dbReference type="PANTHER" id="PTHR47969">
    <property type="entry name" value="CHROMOSOME-ASSOCIATED KINESIN KIF4A-RELATED"/>
    <property type="match status" value="1"/>
</dbReference>
<evidence type="ECO:0000256" key="12">
    <source>
        <dbReference type="ARBA" id="ARBA00023157"/>
    </source>
</evidence>
<dbReference type="GO" id="GO:0005874">
    <property type="term" value="C:microtubule"/>
    <property type="evidence" value="ECO:0007669"/>
    <property type="project" value="UniProtKB-KW"/>
</dbReference>
<dbReference type="Proteomes" id="UP000887561">
    <property type="component" value="Unplaced"/>
</dbReference>
<name>A0A915MGU2_MELJA</name>
<feature type="binding site" evidence="15">
    <location>
        <begin position="85"/>
        <end position="92"/>
    </location>
    <ligand>
        <name>ATP</name>
        <dbReference type="ChEBI" id="CHEBI:30616"/>
    </ligand>
</feature>
<dbReference type="InterPro" id="IPR045332">
    <property type="entry name" value="ARMET_N"/>
</dbReference>
<evidence type="ECO:0000313" key="20">
    <source>
        <dbReference type="Proteomes" id="UP000887561"/>
    </source>
</evidence>
<dbReference type="SUPFAM" id="SSF68906">
    <property type="entry name" value="SAP domain"/>
    <property type="match status" value="1"/>
</dbReference>